<dbReference type="AlphaFoldDB" id="A0AAD6IF17"/>
<gene>
    <name evidence="2" type="ORF">N7460_005761</name>
</gene>
<organism evidence="2 3">
    <name type="scientific">Penicillium canescens</name>
    <dbReference type="NCBI Taxonomy" id="5083"/>
    <lineage>
        <taxon>Eukaryota</taxon>
        <taxon>Fungi</taxon>
        <taxon>Dikarya</taxon>
        <taxon>Ascomycota</taxon>
        <taxon>Pezizomycotina</taxon>
        <taxon>Eurotiomycetes</taxon>
        <taxon>Eurotiomycetidae</taxon>
        <taxon>Eurotiales</taxon>
        <taxon>Aspergillaceae</taxon>
        <taxon>Penicillium</taxon>
    </lineage>
</organism>
<accession>A0AAD6IF17</accession>
<evidence type="ECO:0000313" key="3">
    <source>
        <dbReference type="Proteomes" id="UP001219568"/>
    </source>
</evidence>
<reference evidence="2" key="1">
    <citation type="journal article" date="2023" name="IMA Fungus">
        <title>Comparative genomic study of the Penicillium genus elucidates a diverse pangenome and 15 lateral gene transfer events.</title>
        <authorList>
            <person name="Petersen C."/>
            <person name="Sorensen T."/>
            <person name="Nielsen M.R."/>
            <person name="Sondergaard T.E."/>
            <person name="Sorensen J.L."/>
            <person name="Fitzpatrick D.A."/>
            <person name="Frisvad J.C."/>
            <person name="Nielsen K.L."/>
        </authorList>
    </citation>
    <scope>NUCLEOTIDE SEQUENCE</scope>
    <source>
        <strain evidence="2">IBT 15450</strain>
    </source>
</reference>
<sequence length="422" mass="47673">MQSLKPLILLNLTSRQAFHNFKNHAHIQLTFSTYTSRMALPISSPSPRLDRFEKAMESLYGSFTSIEDPADWNPPPRSGGHGGRYLWTDAFGVVNLLTMHSQYNISKKRDEWDDRYLVLADRLINTVHNVLGRTRDGNSRLPGATDTNPLGGGLRIGKTDDHGPDADGQYHHYLTLWMFALNRMARASRNMEYNRQAVKLAKAIHPKFFVGRTTARPRMVWKMNISLTKALVASEGNLDPIDGYVVFRLLQASAVEAGDGEVLAEEISDYKRVMVRKGEHYVSSDPLDLGMTLWSAHWFAEREAWAAELARGCFEQMYNLFEINRYLERNIKFRLAFREFGACMGIECQAEQANEKESAVNLKSFSSAIIAAWDPYMELSISDDLTPVDLRPITRVMYAAALIPGAFQSGFLGPEAQPTPEK</sequence>
<feature type="region of interest" description="Disordered" evidence="1">
    <location>
        <begin position="135"/>
        <end position="154"/>
    </location>
</feature>
<evidence type="ECO:0000313" key="2">
    <source>
        <dbReference type="EMBL" id="KAJ6044406.1"/>
    </source>
</evidence>
<dbReference type="Proteomes" id="UP001219568">
    <property type="component" value="Unassembled WGS sequence"/>
</dbReference>
<reference evidence="2" key="2">
    <citation type="submission" date="2023-01" db="EMBL/GenBank/DDBJ databases">
        <authorList>
            <person name="Petersen C."/>
        </authorList>
    </citation>
    <scope>NUCLEOTIDE SEQUENCE</scope>
    <source>
        <strain evidence="2">IBT 15450</strain>
    </source>
</reference>
<protein>
    <submittedName>
        <fullName evidence="2">Uncharacterized protein</fullName>
    </submittedName>
</protein>
<comment type="caution">
    <text evidence="2">The sequence shown here is derived from an EMBL/GenBank/DDBJ whole genome shotgun (WGS) entry which is preliminary data.</text>
</comment>
<evidence type="ECO:0000256" key="1">
    <source>
        <dbReference type="SAM" id="MobiDB-lite"/>
    </source>
</evidence>
<proteinExistence type="predicted"/>
<keyword evidence="3" id="KW-1185">Reference proteome</keyword>
<name>A0AAD6IF17_PENCN</name>
<dbReference type="EMBL" id="JAQJZL010000004">
    <property type="protein sequence ID" value="KAJ6044406.1"/>
    <property type="molecule type" value="Genomic_DNA"/>
</dbReference>